<feature type="compositionally biased region" description="Basic and acidic residues" evidence="1">
    <location>
        <begin position="1"/>
        <end position="18"/>
    </location>
</feature>
<accession>A0A4C1W6Q2</accession>
<dbReference type="EMBL" id="BGZK01000486">
    <property type="protein sequence ID" value="GBP46580.1"/>
    <property type="molecule type" value="Genomic_DNA"/>
</dbReference>
<evidence type="ECO:0000256" key="1">
    <source>
        <dbReference type="SAM" id="MobiDB-lite"/>
    </source>
</evidence>
<comment type="caution">
    <text evidence="2">The sequence shown here is derived from an EMBL/GenBank/DDBJ whole genome shotgun (WGS) entry which is preliminary data.</text>
</comment>
<sequence length="261" mass="29332">MFCTNVRDEGARLSRRDASAASTAVATPPSRGRRDVDAIADNLFGTALRSGRDKSFLRPPLMNRRGAGAGSEPLTRKQKTRMNQCCLPLPPLRHVHSRVCAQKTVYSTPPANISSHPQLQFPFRYFFKIVQRIESITRNEITAEKVVTRYKRLGNSFYVYAGKPADERRGEGRDGERVNAELICPVSGSAFKRSGKGLSVFVTLRNTNRTIQRRIRSKGHKQWQSARQLKVFGRFYVNARLTRRPAGAAPAPARGHHALRF</sequence>
<reference evidence="2 3" key="1">
    <citation type="journal article" date="2019" name="Commun. Biol.">
        <title>The bagworm genome reveals a unique fibroin gene that provides high tensile strength.</title>
        <authorList>
            <person name="Kono N."/>
            <person name="Nakamura H."/>
            <person name="Ohtoshi R."/>
            <person name="Tomita M."/>
            <person name="Numata K."/>
            <person name="Arakawa K."/>
        </authorList>
    </citation>
    <scope>NUCLEOTIDE SEQUENCE [LARGE SCALE GENOMIC DNA]</scope>
</reference>
<organism evidence="2 3">
    <name type="scientific">Eumeta variegata</name>
    <name type="common">Bagworm moth</name>
    <name type="synonym">Eumeta japonica</name>
    <dbReference type="NCBI Taxonomy" id="151549"/>
    <lineage>
        <taxon>Eukaryota</taxon>
        <taxon>Metazoa</taxon>
        <taxon>Ecdysozoa</taxon>
        <taxon>Arthropoda</taxon>
        <taxon>Hexapoda</taxon>
        <taxon>Insecta</taxon>
        <taxon>Pterygota</taxon>
        <taxon>Neoptera</taxon>
        <taxon>Endopterygota</taxon>
        <taxon>Lepidoptera</taxon>
        <taxon>Glossata</taxon>
        <taxon>Ditrysia</taxon>
        <taxon>Tineoidea</taxon>
        <taxon>Psychidae</taxon>
        <taxon>Oiketicinae</taxon>
        <taxon>Eumeta</taxon>
    </lineage>
</organism>
<dbReference type="AlphaFoldDB" id="A0A4C1W6Q2"/>
<evidence type="ECO:0000313" key="3">
    <source>
        <dbReference type="Proteomes" id="UP000299102"/>
    </source>
</evidence>
<keyword evidence="3" id="KW-1185">Reference proteome</keyword>
<gene>
    <name evidence="2" type="ORF">EVAR_21736_1</name>
</gene>
<dbReference type="Proteomes" id="UP000299102">
    <property type="component" value="Unassembled WGS sequence"/>
</dbReference>
<feature type="region of interest" description="Disordered" evidence="1">
    <location>
        <begin position="1"/>
        <end position="33"/>
    </location>
</feature>
<protein>
    <submittedName>
        <fullName evidence="2">Uncharacterized protein</fullName>
    </submittedName>
</protein>
<feature type="compositionally biased region" description="Low complexity" evidence="1">
    <location>
        <begin position="19"/>
        <end position="30"/>
    </location>
</feature>
<name>A0A4C1W6Q2_EUMVA</name>
<evidence type="ECO:0000313" key="2">
    <source>
        <dbReference type="EMBL" id="GBP46580.1"/>
    </source>
</evidence>
<proteinExistence type="predicted"/>
<feature type="region of interest" description="Disordered" evidence="1">
    <location>
        <begin position="55"/>
        <end position="79"/>
    </location>
</feature>